<dbReference type="AlphaFoldDB" id="A0A0F8Y0C3"/>
<evidence type="ECO:0000313" key="1">
    <source>
        <dbReference type="EMBL" id="KKK47669.1"/>
    </source>
</evidence>
<protein>
    <submittedName>
        <fullName evidence="1">Uncharacterized protein</fullName>
    </submittedName>
</protein>
<comment type="caution">
    <text evidence="1">The sequence shown here is derived from an EMBL/GenBank/DDBJ whole genome shotgun (WGS) entry which is preliminary data.</text>
</comment>
<name>A0A0F8Y0C3_9ZZZZ</name>
<gene>
    <name evidence="1" type="ORF">LCGC14_3152830</name>
</gene>
<reference evidence="1" key="1">
    <citation type="journal article" date="2015" name="Nature">
        <title>Complex archaea that bridge the gap between prokaryotes and eukaryotes.</title>
        <authorList>
            <person name="Spang A."/>
            <person name="Saw J.H."/>
            <person name="Jorgensen S.L."/>
            <person name="Zaremba-Niedzwiedzka K."/>
            <person name="Martijn J."/>
            <person name="Lind A.E."/>
            <person name="van Eijk R."/>
            <person name="Schleper C."/>
            <person name="Guy L."/>
            <person name="Ettema T.J."/>
        </authorList>
    </citation>
    <scope>NUCLEOTIDE SEQUENCE</scope>
</reference>
<proteinExistence type="predicted"/>
<organism evidence="1">
    <name type="scientific">marine sediment metagenome</name>
    <dbReference type="NCBI Taxonomy" id="412755"/>
    <lineage>
        <taxon>unclassified sequences</taxon>
        <taxon>metagenomes</taxon>
        <taxon>ecological metagenomes</taxon>
    </lineage>
</organism>
<sequence length="72" mass="8661">MKNNTKAFKNENLIENANFELLKNLNNCLQCKSERVKYWDETEAEIIYKCLDCSHFYTIPLNKDKLNIYFSF</sequence>
<accession>A0A0F8Y0C3</accession>
<dbReference type="EMBL" id="LAZR01069457">
    <property type="protein sequence ID" value="KKK47669.1"/>
    <property type="molecule type" value="Genomic_DNA"/>
</dbReference>